<feature type="transmembrane region" description="Helical" evidence="8">
    <location>
        <begin position="158"/>
        <end position="177"/>
    </location>
</feature>
<evidence type="ECO:0000256" key="9">
    <source>
        <dbReference type="SAM" id="SignalP"/>
    </source>
</evidence>
<dbReference type="PANTHER" id="PTHR33281">
    <property type="entry name" value="UPF0187 PROTEIN YNEE"/>
    <property type="match status" value="1"/>
</dbReference>
<dbReference type="OrthoDB" id="1368at2759"/>
<dbReference type="InParanoid" id="A0A1Z5JEP5"/>
<evidence type="ECO:0000256" key="6">
    <source>
        <dbReference type="ARBA" id="ARBA00023065"/>
    </source>
</evidence>
<evidence type="ECO:0000313" key="11">
    <source>
        <dbReference type="Proteomes" id="UP000198406"/>
    </source>
</evidence>
<comment type="caution">
    <text evidence="10">The sequence shown here is derived from an EMBL/GenBank/DDBJ whole genome shotgun (WGS) entry which is preliminary data.</text>
</comment>
<keyword evidence="5 8" id="KW-1133">Transmembrane helix</keyword>
<keyword evidence="3" id="KW-1003">Cell membrane</keyword>
<keyword evidence="4 8" id="KW-0812">Transmembrane</keyword>
<organism evidence="10 11">
    <name type="scientific">Fistulifera solaris</name>
    <name type="common">Oleaginous diatom</name>
    <dbReference type="NCBI Taxonomy" id="1519565"/>
    <lineage>
        <taxon>Eukaryota</taxon>
        <taxon>Sar</taxon>
        <taxon>Stramenopiles</taxon>
        <taxon>Ochrophyta</taxon>
        <taxon>Bacillariophyta</taxon>
        <taxon>Bacillariophyceae</taxon>
        <taxon>Bacillariophycidae</taxon>
        <taxon>Naviculales</taxon>
        <taxon>Naviculaceae</taxon>
        <taxon>Fistulifera</taxon>
    </lineage>
</organism>
<feature type="signal peptide" evidence="9">
    <location>
        <begin position="1"/>
        <end position="21"/>
    </location>
</feature>
<name>A0A1Z5JEP5_FISSO</name>
<feature type="transmembrane region" description="Helical" evidence="8">
    <location>
        <begin position="131"/>
        <end position="149"/>
    </location>
</feature>
<accession>A0A1Z5JEP5</accession>
<reference evidence="10 11" key="1">
    <citation type="journal article" date="2015" name="Plant Cell">
        <title>Oil accumulation by the oleaginous diatom Fistulifera solaris as revealed by the genome and transcriptome.</title>
        <authorList>
            <person name="Tanaka T."/>
            <person name="Maeda Y."/>
            <person name="Veluchamy A."/>
            <person name="Tanaka M."/>
            <person name="Abida H."/>
            <person name="Marechal E."/>
            <person name="Bowler C."/>
            <person name="Muto M."/>
            <person name="Sunaga Y."/>
            <person name="Tanaka M."/>
            <person name="Yoshino T."/>
            <person name="Taniguchi T."/>
            <person name="Fukuda Y."/>
            <person name="Nemoto M."/>
            <person name="Matsumoto M."/>
            <person name="Wong P.S."/>
            <person name="Aburatani S."/>
            <person name="Fujibuchi W."/>
        </authorList>
    </citation>
    <scope>NUCLEOTIDE SEQUENCE [LARGE SCALE GENOMIC DNA]</scope>
    <source>
        <strain evidence="10 11">JPCC DA0580</strain>
    </source>
</reference>
<sequence>MPFWLLIALVFFGFCSTTCDAYVQLTFRRYHQPCWKILSTQTQQNNRIHSPVKRYSVIEYTGDSLEKYARDIQKVLELRSSYYDPTVPKIHHRKRSFTNTWTLEEWKRHSSRRRYIDHILAFHRSRILARVAPPLAVLMAWTCLVCWVYDRCAAPTHIISMAPLSLVSTFVAALLTLRSNQGLSRLNEGRLAFGKVVLYTRDMAQLIASNVYPKDRALGLKAARHVALFAWLLKGFLRGDEVNGTDEDILRVMLPCSQKERKASVDGLSADAAYILQQRKRPVAVVTRLRQIFALMLSRGLLTTSEASRLDHNVQQLNYCIMITERIQASPIPPVYTTHTARLLLFYLFHLPLALRGSNMLDSVATFITTTAVAYTMIGLDEISIMTEEPFRLMPLWHLAKNSLRDCGDALTCEPPPLILEEEDEETYMIPLNKEIEEEQPAMEEEETPFYL</sequence>
<evidence type="ECO:0000256" key="8">
    <source>
        <dbReference type="SAM" id="Phobius"/>
    </source>
</evidence>
<evidence type="ECO:0000256" key="3">
    <source>
        <dbReference type="ARBA" id="ARBA00022475"/>
    </source>
</evidence>
<proteinExistence type="predicted"/>
<keyword evidence="7 8" id="KW-0472">Membrane</keyword>
<keyword evidence="2" id="KW-0813">Transport</keyword>
<keyword evidence="6" id="KW-0406">Ion transport</keyword>
<evidence type="ECO:0000313" key="10">
    <source>
        <dbReference type="EMBL" id="GAX12406.1"/>
    </source>
</evidence>
<dbReference type="AlphaFoldDB" id="A0A1Z5JEP5"/>
<protein>
    <recommendedName>
        <fullName evidence="12">Bestrophin homolog</fullName>
    </recommendedName>
</protein>
<dbReference type="GO" id="GO:0005886">
    <property type="term" value="C:plasma membrane"/>
    <property type="evidence" value="ECO:0007669"/>
    <property type="project" value="UniProtKB-SubCell"/>
</dbReference>
<dbReference type="Pfam" id="PF25539">
    <property type="entry name" value="Bestrophin_2"/>
    <property type="match status" value="1"/>
</dbReference>
<evidence type="ECO:0000256" key="1">
    <source>
        <dbReference type="ARBA" id="ARBA00004651"/>
    </source>
</evidence>
<evidence type="ECO:0000256" key="4">
    <source>
        <dbReference type="ARBA" id="ARBA00022692"/>
    </source>
</evidence>
<dbReference type="GO" id="GO:0005254">
    <property type="term" value="F:chloride channel activity"/>
    <property type="evidence" value="ECO:0007669"/>
    <property type="project" value="InterPro"/>
</dbReference>
<keyword evidence="11" id="KW-1185">Reference proteome</keyword>
<dbReference type="PANTHER" id="PTHR33281:SF19">
    <property type="entry name" value="VOLTAGE-DEPENDENT ANION CHANNEL-FORMING PROTEIN YNEE"/>
    <property type="match status" value="1"/>
</dbReference>
<feature type="chain" id="PRO_5012554798" description="Bestrophin homolog" evidence="9">
    <location>
        <begin position="22"/>
        <end position="452"/>
    </location>
</feature>
<comment type="subcellular location">
    <subcellularLocation>
        <location evidence="1">Cell membrane</location>
        <topology evidence="1">Multi-pass membrane protein</topology>
    </subcellularLocation>
</comment>
<evidence type="ECO:0000256" key="7">
    <source>
        <dbReference type="ARBA" id="ARBA00023136"/>
    </source>
</evidence>
<evidence type="ECO:0008006" key="12">
    <source>
        <dbReference type="Google" id="ProtNLM"/>
    </source>
</evidence>
<gene>
    <name evidence="10" type="ORF">FisN_2Hh237</name>
</gene>
<keyword evidence="9" id="KW-0732">Signal</keyword>
<dbReference type="EMBL" id="BDSP01000051">
    <property type="protein sequence ID" value="GAX12406.1"/>
    <property type="molecule type" value="Genomic_DNA"/>
</dbReference>
<evidence type="ECO:0000256" key="5">
    <source>
        <dbReference type="ARBA" id="ARBA00022989"/>
    </source>
</evidence>
<evidence type="ECO:0000256" key="2">
    <source>
        <dbReference type="ARBA" id="ARBA00022448"/>
    </source>
</evidence>
<dbReference type="InterPro" id="IPR044669">
    <property type="entry name" value="YneE/VCCN1/2-like"/>
</dbReference>
<dbReference type="Proteomes" id="UP000198406">
    <property type="component" value="Unassembled WGS sequence"/>
</dbReference>